<proteinExistence type="inferred from homology"/>
<dbReference type="SUPFAM" id="SSF75005">
    <property type="entry name" value="Arabinanase/levansucrase/invertase"/>
    <property type="match status" value="1"/>
</dbReference>
<feature type="signal peptide" evidence="8">
    <location>
        <begin position="1"/>
        <end position="37"/>
    </location>
</feature>
<dbReference type="Pfam" id="PF04616">
    <property type="entry name" value="Glyco_hydro_43"/>
    <property type="match status" value="1"/>
</dbReference>
<dbReference type="PANTHER" id="PTHR43817:SF1">
    <property type="entry name" value="HYDROLASE, FAMILY 43, PUTATIVE (AFU_ORTHOLOGUE AFUA_3G01660)-RELATED"/>
    <property type="match status" value="1"/>
</dbReference>
<dbReference type="InterPro" id="IPR023296">
    <property type="entry name" value="Glyco_hydro_beta-prop_sf"/>
</dbReference>
<dbReference type="PIRSF" id="PIRSF025414">
    <property type="entry name" value="Alpha-L-arabinofuranosidase"/>
    <property type="match status" value="1"/>
</dbReference>
<organism evidence="9 10">
    <name type="scientific">Sphingobacterium olei</name>
    <dbReference type="NCBI Taxonomy" id="2571155"/>
    <lineage>
        <taxon>Bacteria</taxon>
        <taxon>Pseudomonadati</taxon>
        <taxon>Bacteroidota</taxon>
        <taxon>Sphingobacteriia</taxon>
        <taxon>Sphingobacteriales</taxon>
        <taxon>Sphingobacteriaceae</taxon>
        <taxon>Sphingobacterium</taxon>
    </lineage>
</organism>
<dbReference type="CDD" id="cd18817">
    <property type="entry name" value="GH43f_LbAraf43-like"/>
    <property type="match status" value="1"/>
</dbReference>
<keyword evidence="3 7" id="KW-0378">Hydrolase</keyword>
<dbReference type="GO" id="GO:0005975">
    <property type="term" value="P:carbohydrate metabolic process"/>
    <property type="evidence" value="ECO:0007669"/>
    <property type="project" value="InterPro"/>
</dbReference>
<evidence type="ECO:0000313" key="9">
    <source>
        <dbReference type="EMBL" id="TJZ59952.1"/>
    </source>
</evidence>
<comment type="similarity">
    <text evidence="1 7">Belongs to the glycosyl hydrolase 43 family.</text>
</comment>
<feature type="active site" description="Proton donor" evidence="5">
    <location>
        <position position="229"/>
    </location>
</feature>
<evidence type="ECO:0000256" key="3">
    <source>
        <dbReference type="ARBA" id="ARBA00022801"/>
    </source>
</evidence>
<name>A0A4U0P0C6_9SPHI</name>
<dbReference type="OrthoDB" id="177947at2"/>
<dbReference type="AlphaFoldDB" id="A0A4U0P0C6"/>
<dbReference type="PANTHER" id="PTHR43817">
    <property type="entry name" value="GLYCOSYL HYDROLASE"/>
    <property type="match status" value="1"/>
</dbReference>
<keyword evidence="2 8" id="KW-0732">Signal</keyword>
<protein>
    <submittedName>
        <fullName evidence="9">Alpha-N-arabinofuranosidase</fullName>
    </submittedName>
</protein>
<accession>A0A4U0P0C6</accession>
<evidence type="ECO:0000256" key="2">
    <source>
        <dbReference type="ARBA" id="ARBA00022729"/>
    </source>
</evidence>
<evidence type="ECO:0000256" key="1">
    <source>
        <dbReference type="ARBA" id="ARBA00009865"/>
    </source>
</evidence>
<comment type="caution">
    <text evidence="9">The sequence shown here is derived from an EMBL/GenBank/DDBJ whole genome shotgun (WGS) entry which is preliminary data.</text>
</comment>
<dbReference type="GO" id="GO:0004553">
    <property type="term" value="F:hydrolase activity, hydrolyzing O-glycosyl compounds"/>
    <property type="evidence" value="ECO:0007669"/>
    <property type="project" value="InterPro"/>
</dbReference>
<evidence type="ECO:0000256" key="5">
    <source>
        <dbReference type="PIRSR" id="PIRSR606710-1"/>
    </source>
</evidence>
<feature type="active site" description="Proton acceptor" evidence="5">
    <location>
        <position position="53"/>
    </location>
</feature>
<dbReference type="InterPro" id="IPR006710">
    <property type="entry name" value="Glyco_hydro_43"/>
</dbReference>
<keyword evidence="10" id="KW-1185">Reference proteome</keyword>
<feature type="chain" id="PRO_5020746911" evidence="8">
    <location>
        <begin position="38"/>
        <end position="358"/>
    </location>
</feature>
<keyword evidence="4 7" id="KW-0326">Glycosidase</keyword>
<dbReference type="Proteomes" id="UP000306808">
    <property type="component" value="Unassembled WGS sequence"/>
</dbReference>
<evidence type="ECO:0000256" key="7">
    <source>
        <dbReference type="RuleBase" id="RU361187"/>
    </source>
</evidence>
<dbReference type="Gene3D" id="2.115.10.20">
    <property type="entry name" value="Glycosyl hydrolase domain, family 43"/>
    <property type="match status" value="1"/>
</dbReference>
<reference evidence="9 10" key="1">
    <citation type="submission" date="2019-04" db="EMBL/GenBank/DDBJ databases">
        <title>Sphingobacterium olei sp. nov., isolated from oil-contaminated soil.</title>
        <authorList>
            <person name="Liu B."/>
        </authorList>
    </citation>
    <scope>NUCLEOTIDE SEQUENCE [LARGE SCALE GENOMIC DNA]</scope>
    <source>
        <strain evidence="9 10">HAL-9</strain>
    </source>
</reference>
<evidence type="ECO:0000256" key="6">
    <source>
        <dbReference type="PIRSR" id="PIRSR606710-2"/>
    </source>
</evidence>
<feature type="site" description="Important for catalytic activity, responsible for pKa modulation of the active site Glu and correct orientation of both the proton donor and substrate" evidence="6">
    <location>
        <position position="168"/>
    </location>
</feature>
<evidence type="ECO:0000256" key="4">
    <source>
        <dbReference type="ARBA" id="ARBA00023295"/>
    </source>
</evidence>
<dbReference type="EMBL" id="SUME01000005">
    <property type="protein sequence ID" value="TJZ59952.1"/>
    <property type="molecule type" value="Genomic_DNA"/>
</dbReference>
<gene>
    <name evidence="9" type="ORF">FAZ15_13760</name>
</gene>
<evidence type="ECO:0000256" key="8">
    <source>
        <dbReference type="SAM" id="SignalP"/>
    </source>
</evidence>
<dbReference type="InterPro" id="IPR016828">
    <property type="entry name" value="Alpha-L-arabinofuranosidase"/>
</dbReference>
<sequence>MFWLAINQPYKKIMKALLKIWILFVCMLSVGCTTAQQAEQQPDVAPFIRQRADPFITRGTDGTYYFIATVPEYDRIEIRQSKTLDGLKDAEATVVWRKHSEGIMGNHIWAPELHQIDGTWYVYFAAGSAKDKWKIRKYVLSNTADNPTEGGWKEEGEMKSHRNEFSLDATTFTLKGQRYMIWVDRASDEVTNTGLYIAKMVDPIKLDDQQVVISQPEYDWEMKGHKVNEGPAVLVRHGKVFLTFSASATDASYCIGLLWADETSDLLDAKSWHKLSEPVFFTNEKLQRFGPGHNSFTTSEDGTTDIMVYHARDYKEIDGEPLYDPNRHTRVRVLKWTQDGMPDFGQEYGDEEFSKGER</sequence>
<evidence type="ECO:0000313" key="10">
    <source>
        <dbReference type="Proteomes" id="UP000306808"/>
    </source>
</evidence>